<organism evidence="2 3">
    <name type="scientific">Amycolatopsis iheyensis</name>
    <dbReference type="NCBI Taxonomy" id="2945988"/>
    <lineage>
        <taxon>Bacteria</taxon>
        <taxon>Bacillati</taxon>
        <taxon>Actinomycetota</taxon>
        <taxon>Actinomycetes</taxon>
        <taxon>Pseudonocardiales</taxon>
        <taxon>Pseudonocardiaceae</taxon>
        <taxon>Amycolatopsis</taxon>
    </lineage>
</organism>
<keyword evidence="1" id="KW-1133">Transmembrane helix</keyword>
<sequence length="72" mass="7435">MKVVEAFAEVVASAERTRNTVRILWVVIFGAALLIGEVCAVAALSPAAGLLPAVSGAGLAGWSWVKARRKTG</sequence>
<evidence type="ECO:0000313" key="2">
    <source>
        <dbReference type="EMBL" id="MCR6490684.1"/>
    </source>
</evidence>
<proteinExistence type="predicted"/>
<feature type="transmembrane region" description="Helical" evidence="1">
    <location>
        <begin position="23"/>
        <end position="44"/>
    </location>
</feature>
<keyword evidence="3" id="KW-1185">Reference proteome</keyword>
<accession>A0A9X2NPF5</accession>
<comment type="caution">
    <text evidence="2">The sequence shown here is derived from an EMBL/GenBank/DDBJ whole genome shotgun (WGS) entry which is preliminary data.</text>
</comment>
<name>A0A9X2NPF5_9PSEU</name>
<dbReference type="AlphaFoldDB" id="A0A9X2NPF5"/>
<protein>
    <submittedName>
        <fullName evidence="2">Uncharacterized protein</fullName>
    </submittedName>
</protein>
<dbReference type="Proteomes" id="UP001144096">
    <property type="component" value="Unassembled WGS sequence"/>
</dbReference>
<evidence type="ECO:0000313" key="3">
    <source>
        <dbReference type="Proteomes" id="UP001144096"/>
    </source>
</evidence>
<gene>
    <name evidence="2" type="ORF">M8542_48595</name>
</gene>
<keyword evidence="1" id="KW-0472">Membrane</keyword>
<reference evidence="2" key="1">
    <citation type="submission" date="2022-06" db="EMBL/GenBank/DDBJ databases">
        <title>Amycolatopsis iheyaensis sp. nov., a new species of the genus Amycolatopsis isolated from soil in Iheya island, Japan.</title>
        <authorList>
            <person name="Ngamcharungchit C."/>
            <person name="Kanto H."/>
            <person name="Take A."/>
            <person name="Intra B."/>
            <person name="Matsumoto A."/>
            <person name="Panbangred W."/>
            <person name="Inahashi Y."/>
        </authorList>
    </citation>
    <scope>NUCLEOTIDE SEQUENCE</scope>
    <source>
        <strain evidence="2">OK19-0408</strain>
    </source>
</reference>
<dbReference type="RefSeq" id="WP_257927256.1">
    <property type="nucleotide sequence ID" value="NZ_JAMXQV010000052.1"/>
</dbReference>
<dbReference type="EMBL" id="JAMXQV010000052">
    <property type="protein sequence ID" value="MCR6490684.1"/>
    <property type="molecule type" value="Genomic_DNA"/>
</dbReference>
<keyword evidence="1" id="KW-0812">Transmembrane</keyword>
<evidence type="ECO:0000256" key="1">
    <source>
        <dbReference type="SAM" id="Phobius"/>
    </source>
</evidence>
<feature type="transmembrane region" description="Helical" evidence="1">
    <location>
        <begin position="50"/>
        <end position="67"/>
    </location>
</feature>